<dbReference type="Proteomes" id="UP000326207">
    <property type="component" value="Unassembled WGS sequence"/>
</dbReference>
<dbReference type="Proteomes" id="UP000326865">
    <property type="component" value="Unassembled WGS sequence"/>
</dbReference>
<evidence type="ECO:0000313" key="6">
    <source>
        <dbReference type="Proteomes" id="UP000326865"/>
    </source>
</evidence>
<evidence type="ECO:0000313" key="2">
    <source>
        <dbReference type="EMBL" id="KAB7518260.1"/>
    </source>
</evidence>
<protein>
    <submittedName>
        <fullName evidence="3">Uncharacterized protein</fullName>
    </submittedName>
</protein>
<sequence>MPDSETQKNEWRATLEQADKMGTRLSDDGWQVVTVRAAHVTPIPPTDDPEGRPGLAYIAQGEVAEPFQRVINGGTFDNYEVFNRAVGSDIFSLTRVSDTENEVAVLLVGTLNRSSLETLPETAIQRGELYSHVDLLDGTRLGSFHHSTPSLFFPGESE</sequence>
<reference evidence="4 5" key="1">
    <citation type="submission" date="2019-10" db="EMBL/GenBank/DDBJ databases">
        <title>Unraveling microbial dark matter from salterns through culturing: the case of the genus Halosegnis.</title>
        <authorList>
            <person name="Duran-Viseras A."/>
            <person name="Andrei A.-S."/>
            <person name="Vera-Gargallo B."/>
            <person name="Ghai R."/>
            <person name="Sanchez-Porro C."/>
            <person name="Ventosa A."/>
        </authorList>
    </citation>
    <scope>NUCLEOTIDE SEQUENCE [LARGE SCALE GENOMIC DNA]</scope>
    <source>
        <strain evidence="2 5">F17-44</strain>
        <strain evidence="1 6">F18-79</strain>
        <strain evidence="3 4">F19-13</strain>
    </source>
</reference>
<evidence type="ECO:0000313" key="1">
    <source>
        <dbReference type="EMBL" id="KAB7514951.1"/>
    </source>
</evidence>
<keyword evidence="6" id="KW-1185">Reference proteome</keyword>
<dbReference type="EMBL" id="QJOW01000001">
    <property type="protein sequence ID" value="KAB7518260.1"/>
    <property type="molecule type" value="Genomic_DNA"/>
</dbReference>
<evidence type="ECO:0000313" key="3">
    <source>
        <dbReference type="EMBL" id="KAB7519160.1"/>
    </source>
</evidence>
<comment type="caution">
    <text evidence="3">The sequence shown here is derived from an EMBL/GenBank/DDBJ whole genome shotgun (WGS) entry which is preliminary data.</text>
</comment>
<accession>A0A5N5UK70</accession>
<name>A0A5N5UK70_9EURY</name>
<accession>A0A5N5UAS9</accession>
<dbReference type="Pfam" id="PF24373">
    <property type="entry name" value="DUF7529"/>
    <property type="match status" value="1"/>
</dbReference>
<evidence type="ECO:0000313" key="5">
    <source>
        <dbReference type="Proteomes" id="UP000326302"/>
    </source>
</evidence>
<proteinExistence type="predicted"/>
<dbReference type="AlphaFoldDB" id="A0A5N5UK70"/>
<dbReference type="EMBL" id="QKKZ01000002">
    <property type="protein sequence ID" value="KAB7514951.1"/>
    <property type="molecule type" value="Genomic_DNA"/>
</dbReference>
<dbReference type="EMBL" id="QMDY01000002">
    <property type="protein sequence ID" value="KAB7519160.1"/>
    <property type="molecule type" value="Genomic_DNA"/>
</dbReference>
<dbReference type="Proteomes" id="UP000326302">
    <property type="component" value="Unassembled WGS sequence"/>
</dbReference>
<dbReference type="OrthoDB" id="236506at2157"/>
<dbReference type="RefSeq" id="WP_152119152.1">
    <property type="nucleotide sequence ID" value="NZ_QJOW01000001.1"/>
</dbReference>
<evidence type="ECO:0000313" key="4">
    <source>
        <dbReference type="Proteomes" id="UP000326207"/>
    </source>
</evidence>
<organism evidence="3 4">
    <name type="scientific">Halosegnis rubeus</name>
    <dbReference type="NCBI Taxonomy" id="2212850"/>
    <lineage>
        <taxon>Archaea</taxon>
        <taxon>Methanobacteriati</taxon>
        <taxon>Methanobacteriota</taxon>
        <taxon>Stenosarchaea group</taxon>
        <taxon>Halobacteria</taxon>
        <taxon>Halobacteriales</taxon>
        <taxon>Natronomonadaceae</taxon>
        <taxon>Halosegnis</taxon>
    </lineage>
</organism>
<dbReference type="InterPro" id="IPR055951">
    <property type="entry name" value="DUF7529"/>
</dbReference>
<gene>
    <name evidence="1" type="ORF">DM867_07555</name>
    <name evidence="2" type="ORF">DMP03_02545</name>
    <name evidence="3" type="ORF">DP108_03360</name>
</gene>
<accession>A0A5N5UJ39</accession>